<organism evidence="2 3">
    <name type="scientific">Fusarium tricinctum</name>
    <dbReference type="NCBI Taxonomy" id="61284"/>
    <lineage>
        <taxon>Eukaryota</taxon>
        <taxon>Fungi</taxon>
        <taxon>Dikarya</taxon>
        <taxon>Ascomycota</taxon>
        <taxon>Pezizomycotina</taxon>
        <taxon>Sordariomycetes</taxon>
        <taxon>Hypocreomycetidae</taxon>
        <taxon>Hypocreales</taxon>
        <taxon>Nectriaceae</taxon>
        <taxon>Fusarium</taxon>
        <taxon>Fusarium tricinctum species complex</taxon>
    </lineage>
</organism>
<dbReference type="EMBL" id="JAGPXF010000006">
    <property type="protein sequence ID" value="KAH7238650.1"/>
    <property type="molecule type" value="Genomic_DNA"/>
</dbReference>
<gene>
    <name evidence="2" type="ORF">BKA59DRAFT_457981</name>
</gene>
<protein>
    <submittedName>
        <fullName evidence="2">Uncharacterized protein</fullName>
    </submittedName>
</protein>
<dbReference type="OrthoDB" id="5093335at2759"/>
<keyword evidence="3" id="KW-1185">Reference proteome</keyword>
<feature type="compositionally biased region" description="Polar residues" evidence="1">
    <location>
        <begin position="101"/>
        <end position="112"/>
    </location>
</feature>
<evidence type="ECO:0000313" key="3">
    <source>
        <dbReference type="Proteomes" id="UP000813427"/>
    </source>
</evidence>
<evidence type="ECO:0000256" key="1">
    <source>
        <dbReference type="SAM" id="MobiDB-lite"/>
    </source>
</evidence>
<feature type="region of interest" description="Disordered" evidence="1">
    <location>
        <begin position="46"/>
        <end position="112"/>
    </location>
</feature>
<dbReference type="Proteomes" id="UP000813427">
    <property type="component" value="Unassembled WGS sequence"/>
</dbReference>
<proteinExistence type="predicted"/>
<name>A0A8K0RUN3_9HYPO</name>
<reference evidence="2" key="1">
    <citation type="journal article" date="2021" name="Nat. Commun.">
        <title>Genetic determinants of endophytism in the Arabidopsis root mycobiome.</title>
        <authorList>
            <person name="Mesny F."/>
            <person name="Miyauchi S."/>
            <person name="Thiergart T."/>
            <person name="Pickel B."/>
            <person name="Atanasova L."/>
            <person name="Karlsson M."/>
            <person name="Huettel B."/>
            <person name="Barry K.W."/>
            <person name="Haridas S."/>
            <person name="Chen C."/>
            <person name="Bauer D."/>
            <person name="Andreopoulos W."/>
            <person name="Pangilinan J."/>
            <person name="LaButti K."/>
            <person name="Riley R."/>
            <person name="Lipzen A."/>
            <person name="Clum A."/>
            <person name="Drula E."/>
            <person name="Henrissat B."/>
            <person name="Kohler A."/>
            <person name="Grigoriev I.V."/>
            <person name="Martin F.M."/>
            <person name="Hacquard S."/>
        </authorList>
    </citation>
    <scope>NUCLEOTIDE SEQUENCE</scope>
    <source>
        <strain evidence="2">MPI-SDFR-AT-0068</strain>
    </source>
</reference>
<feature type="region of interest" description="Disordered" evidence="1">
    <location>
        <begin position="143"/>
        <end position="168"/>
    </location>
</feature>
<accession>A0A8K0RUN3</accession>
<comment type="caution">
    <text evidence="2">The sequence shown here is derived from an EMBL/GenBank/DDBJ whole genome shotgun (WGS) entry which is preliminary data.</text>
</comment>
<feature type="compositionally biased region" description="Acidic residues" evidence="1">
    <location>
        <begin position="146"/>
        <end position="164"/>
    </location>
</feature>
<sequence length="225" mass="24964">MDFNAKSDLEGADPRCRLCSWFRTRVRGGWFCDRCEPPFQHRSLGIEDTSADRSVTSTNTMSRDESPSMQEMDVEVSTGSHSIDAGDEAGAPSQHYMNDDVGSNASQTQDNEGSVSLVSYNVASQNSSDRAEEMDFDRITLHSEEAGFEESSEGMDRDDIDEETTQGATQSWVLGQIPVGMGQRSNEVQDALSLSDRYNLIPLTRLDNPVAELELDFPDKMDIDK</sequence>
<evidence type="ECO:0000313" key="2">
    <source>
        <dbReference type="EMBL" id="KAH7238650.1"/>
    </source>
</evidence>
<dbReference type="AlphaFoldDB" id="A0A8K0RUN3"/>
<feature type="compositionally biased region" description="Polar residues" evidence="1">
    <location>
        <begin position="52"/>
        <end position="61"/>
    </location>
</feature>